<keyword evidence="3" id="KW-1185">Reference proteome</keyword>
<sequence>MNNKIKVALAFLAGGTLLLLNERRKRLSKKAKTFTAPDGTIYRENQIYRNSEGKAYRNGKVVHFDHLEFENENHSANSFNHLHDDRFSKNYQAKPQNVDYHQRGKRHR</sequence>
<evidence type="ECO:0000313" key="3">
    <source>
        <dbReference type="Proteomes" id="UP001208649"/>
    </source>
</evidence>
<evidence type="ECO:0000313" key="2">
    <source>
        <dbReference type="EMBL" id="MCU7619319.1"/>
    </source>
</evidence>
<dbReference type="Proteomes" id="UP001208649">
    <property type="component" value="Unassembled WGS sequence"/>
</dbReference>
<dbReference type="RefSeq" id="WP_263004871.1">
    <property type="nucleotide sequence ID" value="NZ_JAOTEM010000008.1"/>
</dbReference>
<gene>
    <name evidence="2" type="ORF">NZ698_19230</name>
</gene>
<feature type="region of interest" description="Disordered" evidence="1">
    <location>
        <begin position="80"/>
        <end position="108"/>
    </location>
</feature>
<comment type="caution">
    <text evidence="2">The sequence shown here is derived from an EMBL/GenBank/DDBJ whole genome shotgun (WGS) entry which is preliminary data.</text>
</comment>
<protein>
    <submittedName>
        <fullName evidence="2">Uncharacterized protein</fullName>
    </submittedName>
</protein>
<proteinExistence type="predicted"/>
<organism evidence="2 3">
    <name type="scientific">Chryseobacterium edaphi</name>
    <dbReference type="NCBI Taxonomy" id="2976532"/>
    <lineage>
        <taxon>Bacteria</taxon>
        <taxon>Pseudomonadati</taxon>
        <taxon>Bacteroidota</taxon>
        <taxon>Flavobacteriia</taxon>
        <taxon>Flavobacteriales</taxon>
        <taxon>Weeksellaceae</taxon>
        <taxon>Chryseobacterium group</taxon>
        <taxon>Chryseobacterium</taxon>
    </lineage>
</organism>
<name>A0ABT2WBE5_9FLAO</name>
<reference evidence="3" key="1">
    <citation type="submission" date="2023-07" db="EMBL/GenBank/DDBJ databases">
        <title>Chryseobacterium sp. strain PBS4-4 Genome sequencing and assembly.</title>
        <authorList>
            <person name="Jung Y."/>
        </authorList>
    </citation>
    <scope>NUCLEOTIDE SEQUENCE [LARGE SCALE GENOMIC DNA]</scope>
    <source>
        <strain evidence="3">PBS4-4</strain>
    </source>
</reference>
<evidence type="ECO:0000256" key="1">
    <source>
        <dbReference type="SAM" id="MobiDB-lite"/>
    </source>
</evidence>
<accession>A0ABT2WBE5</accession>
<dbReference type="EMBL" id="JAOTEM010000008">
    <property type="protein sequence ID" value="MCU7619319.1"/>
    <property type="molecule type" value="Genomic_DNA"/>
</dbReference>